<evidence type="ECO:0000259" key="5">
    <source>
        <dbReference type="Pfam" id="PF02775"/>
    </source>
</evidence>
<evidence type="ECO:0000256" key="1">
    <source>
        <dbReference type="ARBA" id="ARBA00007812"/>
    </source>
</evidence>
<evidence type="ECO:0000313" key="8">
    <source>
        <dbReference type="Proteomes" id="UP000032309"/>
    </source>
</evidence>
<dbReference type="InterPro" id="IPR045229">
    <property type="entry name" value="TPP_enz"/>
</dbReference>
<evidence type="ECO:0000259" key="6">
    <source>
        <dbReference type="Pfam" id="PF02776"/>
    </source>
</evidence>
<evidence type="ECO:0000256" key="3">
    <source>
        <dbReference type="RuleBase" id="RU362132"/>
    </source>
</evidence>
<dbReference type="Gene3D" id="3.40.50.970">
    <property type="match status" value="2"/>
</dbReference>
<name>A0ABQ0JXT6_9BACT</name>
<dbReference type="InterPro" id="IPR011766">
    <property type="entry name" value="TPP_enzyme_TPP-bd"/>
</dbReference>
<proteinExistence type="inferred from homology"/>
<dbReference type="CDD" id="cd07035">
    <property type="entry name" value="TPP_PYR_POX_like"/>
    <property type="match status" value="1"/>
</dbReference>
<dbReference type="Gene3D" id="3.40.50.1220">
    <property type="entry name" value="TPP-binding domain"/>
    <property type="match status" value="1"/>
</dbReference>
<reference evidence="8" key="1">
    <citation type="journal article" date="2015" name="Genome Announc.">
        <title>Draft Genome Sequence of an Anaerobic Ammonium-Oxidizing Bacterium, "Candidatus Brocadia sinica".</title>
        <authorList>
            <person name="Oshiki M."/>
            <person name="Shinyako-Hata K."/>
            <person name="Satoh H."/>
            <person name="Okabe S."/>
        </authorList>
    </citation>
    <scope>NUCLEOTIDE SEQUENCE [LARGE SCALE GENOMIC DNA]</scope>
    <source>
        <strain evidence="8">JPN1</strain>
    </source>
</reference>
<dbReference type="Proteomes" id="UP000032309">
    <property type="component" value="Unassembled WGS sequence"/>
</dbReference>
<gene>
    <name evidence="7" type="ORF">BROSI_A2026</name>
</gene>
<comment type="caution">
    <text evidence="7">The sequence shown here is derived from an EMBL/GenBank/DDBJ whole genome shotgun (WGS) entry which is preliminary data.</text>
</comment>
<dbReference type="InterPro" id="IPR012001">
    <property type="entry name" value="Thiamin_PyroP_enz_TPP-bd_dom"/>
</dbReference>
<dbReference type="InterPro" id="IPR029035">
    <property type="entry name" value="DHS-like_NAD/FAD-binding_dom"/>
</dbReference>
<comment type="similarity">
    <text evidence="1 3">Belongs to the TPP enzyme family.</text>
</comment>
<dbReference type="InterPro" id="IPR029061">
    <property type="entry name" value="THDP-binding"/>
</dbReference>
<protein>
    <submittedName>
        <fullName evidence="7">Thiamine pyrophosphate protein TPP binding domain protein</fullName>
    </submittedName>
</protein>
<dbReference type="Pfam" id="PF00205">
    <property type="entry name" value="TPP_enzyme_M"/>
    <property type="match status" value="1"/>
</dbReference>
<feature type="domain" description="Thiamine pyrophosphate enzyme TPP-binding" evidence="5">
    <location>
        <begin position="425"/>
        <end position="475"/>
    </location>
</feature>
<dbReference type="PANTHER" id="PTHR18968:SF13">
    <property type="entry name" value="ACETOLACTATE SYNTHASE CATALYTIC SUBUNIT, MITOCHONDRIAL"/>
    <property type="match status" value="1"/>
</dbReference>
<dbReference type="RefSeq" id="WP_052563538.1">
    <property type="nucleotide sequence ID" value="NZ_BAFN01000001.1"/>
</dbReference>
<dbReference type="PANTHER" id="PTHR18968">
    <property type="entry name" value="THIAMINE PYROPHOSPHATE ENZYMES"/>
    <property type="match status" value="1"/>
</dbReference>
<dbReference type="InterPro" id="IPR012000">
    <property type="entry name" value="Thiamin_PyroP_enz_cen_dom"/>
</dbReference>
<dbReference type="Pfam" id="PF02775">
    <property type="entry name" value="TPP_enzyme_C"/>
    <property type="match status" value="1"/>
</dbReference>
<dbReference type="Pfam" id="PF02776">
    <property type="entry name" value="TPP_enzyme_N"/>
    <property type="match status" value="1"/>
</dbReference>
<evidence type="ECO:0000256" key="2">
    <source>
        <dbReference type="ARBA" id="ARBA00023052"/>
    </source>
</evidence>
<dbReference type="SUPFAM" id="SSF52518">
    <property type="entry name" value="Thiamin diphosphate-binding fold (THDP-binding)"/>
    <property type="match status" value="2"/>
</dbReference>
<keyword evidence="8" id="KW-1185">Reference proteome</keyword>
<organism evidence="7 8">
    <name type="scientific">Candidatus Brocadia sinica JPN1</name>
    <dbReference type="NCBI Taxonomy" id="1197129"/>
    <lineage>
        <taxon>Bacteria</taxon>
        <taxon>Pseudomonadati</taxon>
        <taxon>Planctomycetota</taxon>
        <taxon>Candidatus Brocadiia</taxon>
        <taxon>Candidatus Brocadiales</taxon>
        <taxon>Candidatus Brocadiaceae</taxon>
        <taxon>Candidatus Brocadia</taxon>
    </lineage>
</organism>
<sequence>MKIITGGALLLDVLVQCGIKHVFSISGEHIGTVYDAFEKFPEIHLTVPRCETAAALMASGYTASTGCSSVAMSTVGAGVIYEVSGLSKAWFNYLPVLSIAPQLQSWKIKPHQENLQGCNQDEIFFPITKWNTIVYTWERIPQMIYRAFREAWQGIPGPVHIDIPVDILFRYKVLTKKKRQSIMPPAERTMYRGAIAGDAFCLKEACETIQKSERPIIILGQGFGRPGRYQGMKEAANRLGIPVITTVHSSGVFCGDDYCYAGDASLFMNSTSGMELLNKTDLLIIAGIDPYSERILSAIKNSSHVKGIVQVEIDPSSFADSIPNLCPVHADPGSSFSYFERETKTNKNAFRAWRDDFYKNCDLLAIELSKEFKDARGIFASLKNISSSNDIFIVDGKELSLAASCFFRKAIYKNLFIMDDRDIPGAGLPFAIGAAIGNPDNNVVLICDKNSLFYHIRELQPAVSMGLEFTIICVDTVNKNNNVADTRLVLEGMDCPVKEIDPLSIKRDDIVKGKIKKPCAMMIM</sequence>
<feature type="domain" description="Thiamine pyrophosphate enzyme N-terminal TPP-binding" evidence="6">
    <location>
        <begin position="5"/>
        <end position="118"/>
    </location>
</feature>
<evidence type="ECO:0000313" key="7">
    <source>
        <dbReference type="EMBL" id="GAN33501.1"/>
    </source>
</evidence>
<dbReference type="EMBL" id="BAFN01000001">
    <property type="protein sequence ID" value="GAN33501.1"/>
    <property type="molecule type" value="Genomic_DNA"/>
</dbReference>
<keyword evidence="2 3" id="KW-0786">Thiamine pyrophosphate</keyword>
<accession>A0ABQ0JXT6</accession>
<feature type="domain" description="Thiamine pyrophosphate enzyme central" evidence="4">
    <location>
        <begin position="202"/>
        <end position="334"/>
    </location>
</feature>
<dbReference type="SUPFAM" id="SSF52467">
    <property type="entry name" value="DHS-like NAD/FAD-binding domain"/>
    <property type="match status" value="1"/>
</dbReference>
<evidence type="ECO:0000259" key="4">
    <source>
        <dbReference type="Pfam" id="PF00205"/>
    </source>
</evidence>